<organism evidence="2 3">
    <name type="scientific">Marinobacterium aestuarii</name>
    <dbReference type="NCBI Taxonomy" id="1821621"/>
    <lineage>
        <taxon>Bacteria</taxon>
        <taxon>Pseudomonadati</taxon>
        <taxon>Pseudomonadota</taxon>
        <taxon>Gammaproteobacteria</taxon>
        <taxon>Oceanospirillales</taxon>
        <taxon>Oceanospirillaceae</taxon>
        <taxon>Marinobacterium</taxon>
    </lineage>
</organism>
<sequence>MPTTTPADLAPLIKRILAISPQGRRTLVALSGAPASGKSTLAQQLTTAINAQHPCAALVPMDGFHLDNAILQQRGLQSRKGAPETFDASGFLHLIQRLATEPEVFVPLFDRNRDIAIAGAARIGPEHSILIVEGNYLLLDEQPWSQLRSYWDLSIRLDVPLAILEARLIERWRDQGLAEPAARQRALGNDIPNARRIIQQALPADLTL</sequence>
<name>A0A1A9F375_9GAMM</name>
<reference evidence="3" key="1">
    <citation type="submission" date="2016-05" db="EMBL/GenBank/DDBJ databases">
        <authorList>
            <person name="Baek K."/>
            <person name="Yang S.-J."/>
        </authorList>
    </citation>
    <scope>NUCLEOTIDE SEQUENCE [LARGE SCALE GENOMIC DNA]</scope>
    <source>
        <strain evidence="3">ST58-10</strain>
    </source>
</reference>
<dbReference type="GO" id="GO:0016301">
    <property type="term" value="F:kinase activity"/>
    <property type="evidence" value="ECO:0007669"/>
    <property type="project" value="InterPro"/>
</dbReference>
<dbReference type="GO" id="GO:0005524">
    <property type="term" value="F:ATP binding"/>
    <property type="evidence" value="ECO:0007669"/>
    <property type="project" value="InterPro"/>
</dbReference>
<dbReference type="AlphaFoldDB" id="A0A1A9F375"/>
<dbReference type="STRING" id="1821621.A8C75_20030"/>
<dbReference type="EMBL" id="CP015839">
    <property type="protein sequence ID" value="ANG64532.1"/>
    <property type="molecule type" value="Genomic_DNA"/>
</dbReference>
<dbReference type="OrthoDB" id="1550976at2"/>
<dbReference type="Gene3D" id="3.40.50.300">
    <property type="entry name" value="P-loop containing nucleotide triphosphate hydrolases"/>
    <property type="match status" value="3"/>
</dbReference>
<evidence type="ECO:0000313" key="2">
    <source>
        <dbReference type="EMBL" id="ANG64532.1"/>
    </source>
</evidence>
<dbReference type="RefSeq" id="WP_067386134.1">
    <property type="nucleotide sequence ID" value="NZ_CP015839.1"/>
</dbReference>
<evidence type="ECO:0000259" key="1">
    <source>
        <dbReference type="Pfam" id="PF00485"/>
    </source>
</evidence>
<dbReference type="SUPFAM" id="SSF52540">
    <property type="entry name" value="P-loop containing nucleoside triphosphate hydrolases"/>
    <property type="match status" value="1"/>
</dbReference>
<protein>
    <recommendedName>
        <fullName evidence="1">Phosphoribulokinase/uridine kinase domain-containing protein</fullName>
    </recommendedName>
</protein>
<dbReference type="InterPro" id="IPR006083">
    <property type="entry name" value="PRK/URK"/>
</dbReference>
<dbReference type="NCBIfam" id="NF006746">
    <property type="entry name" value="PRK09270.1-5"/>
    <property type="match status" value="1"/>
</dbReference>
<gene>
    <name evidence="2" type="ORF">A8C75_20030</name>
</gene>
<evidence type="ECO:0000313" key="3">
    <source>
        <dbReference type="Proteomes" id="UP000078070"/>
    </source>
</evidence>
<accession>A0A1A9F375</accession>
<dbReference type="PANTHER" id="PTHR10285">
    <property type="entry name" value="URIDINE KINASE"/>
    <property type="match status" value="1"/>
</dbReference>
<proteinExistence type="predicted"/>
<dbReference type="Proteomes" id="UP000078070">
    <property type="component" value="Chromosome"/>
</dbReference>
<dbReference type="InterPro" id="IPR027417">
    <property type="entry name" value="P-loop_NTPase"/>
</dbReference>
<dbReference type="KEGG" id="mars:A8C75_20030"/>
<keyword evidence="3" id="KW-1185">Reference proteome</keyword>
<dbReference type="Pfam" id="PF00485">
    <property type="entry name" value="PRK"/>
    <property type="match status" value="1"/>
</dbReference>
<reference evidence="2 3" key="2">
    <citation type="journal article" date="2018" name="Int. J. Syst. Evol. Microbiol.">
        <title>Marinobacterium aestuarii sp. nov., a benzene-degrading marine bacterium isolated from estuary sediment.</title>
        <authorList>
            <person name="Bae S.S."/>
            <person name="Jung J."/>
            <person name="Chung D."/>
            <person name="Baek K."/>
        </authorList>
    </citation>
    <scope>NUCLEOTIDE SEQUENCE [LARGE SCALE GENOMIC DNA]</scope>
    <source>
        <strain evidence="2 3">ST58-10</strain>
    </source>
</reference>
<feature type="domain" description="Phosphoribulokinase/uridine kinase" evidence="1">
    <location>
        <begin position="28"/>
        <end position="171"/>
    </location>
</feature>